<name>A0ABR1WTF5_9PEZI</name>
<gene>
    <name evidence="1" type="ORF">PG994_001411</name>
</gene>
<dbReference type="GeneID" id="92085883"/>
<comment type="caution">
    <text evidence="1">The sequence shown here is derived from an EMBL/GenBank/DDBJ whole genome shotgun (WGS) entry which is preliminary data.</text>
</comment>
<keyword evidence="2" id="KW-1185">Reference proteome</keyword>
<dbReference type="EMBL" id="JAQQWL010000002">
    <property type="protein sequence ID" value="KAK8086437.1"/>
    <property type="molecule type" value="Genomic_DNA"/>
</dbReference>
<evidence type="ECO:0000313" key="1">
    <source>
        <dbReference type="EMBL" id="KAK8086437.1"/>
    </source>
</evidence>
<reference evidence="1 2" key="1">
    <citation type="submission" date="2023-01" db="EMBL/GenBank/DDBJ databases">
        <title>Analysis of 21 Apiospora genomes using comparative genomics revels a genus with tremendous synthesis potential of carbohydrate active enzymes and secondary metabolites.</title>
        <authorList>
            <person name="Sorensen T."/>
        </authorList>
    </citation>
    <scope>NUCLEOTIDE SEQUENCE [LARGE SCALE GENOMIC DNA]</scope>
    <source>
        <strain evidence="1 2">CBS 135458</strain>
    </source>
</reference>
<proteinExistence type="predicted"/>
<protein>
    <submittedName>
        <fullName evidence="1">Uncharacterized protein</fullName>
    </submittedName>
</protein>
<evidence type="ECO:0000313" key="2">
    <source>
        <dbReference type="Proteomes" id="UP001480595"/>
    </source>
</evidence>
<accession>A0ABR1WTF5</accession>
<sequence>MSLEKEHFTVNQFVRIDGVAESEIVLTGYRQACPSFSIYSRDYHTSRKTLHHLELANGNWLRIVTDQYF</sequence>
<dbReference type="Proteomes" id="UP001480595">
    <property type="component" value="Unassembled WGS sequence"/>
</dbReference>
<organism evidence="1 2">
    <name type="scientific">Apiospora phragmitis</name>
    <dbReference type="NCBI Taxonomy" id="2905665"/>
    <lineage>
        <taxon>Eukaryota</taxon>
        <taxon>Fungi</taxon>
        <taxon>Dikarya</taxon>
        <taxon>Ascomycota</taxon>
        <taxon>Pezizomycotina</taxon>
        <taxon>Sordariomycetes</taxon>
        <taxon>Xylariomycetidae</taxon>
        <taxon>Amphisphaeriales</taxon>
        <taxon>Apiosporaceae</taxon>
        <taxon>Apiospora</taxon>
    </lineage>
</organism>
<dbReference type="RefSeq" id="XP_066720961.1">
    <property type="nucleotide sequence ID" value="XM_066852820.1"/>
</dbReference>